<dbReference type="PANTHER" id="PTHR30523">
    <property type="entry name" value="PHOSPHOENOLPYRUVATE CARBOXYLASE"/>
    <property type="match status" value="1"/>
</dbReference>
<evidence type="ECO:0000256" key="6">
    <source>
        <dbReference type="ARBA" id="ARBA00022842"/>
    </source>
</evidence>
<evidence type="ECO:0000256" key="7">
    <source>
        <dbReference type="ARBA" id="ARBA00023239"/>
    </source>
</evidence>
<dbReference type="Proteomes" id="UP000321820">
    <property type="component" value="Chromosome"/>
</dbReference>
<dbReference type="InterPro" id="IPR022805">
    <property type="entry name" value="PEP_COase_bac/pln-type"/>
</dbReference>
<gene>
    <name evidence="10" type="primary">ppc</name>
    <name evidence="13" type="ORF">FTW19_25140</name>
</gene>
<evidence type="ECO:0000256" key="11">
    <source>
        <dbReference type="PROSITE-ProRule" id="PRU10111"/>
    </source>
</evidence>
<dbReference type="PROSITE" id="PS00393">
    <property type="entry name" value="PEPCASE_2"/>
    <property type="match status" value="1"/>
</dbReference>
<dbReference type="Pfam" id="PF00311">
    <property type="entry name" value="PEPcase"/>
    <property type="match status" value="2"/>
</dbReference>
<organism evidence="13 14">
    <name type="scientific">Terriglobus albidus</name>
    <dbReference type="NCBI Taxonomy" id="1592106"/>
    <lineage>
        <taxon>Bacteria</taxon>
        <taxon>Pseudomonadati</taxon>
        <taxon>Acidobacteriota</taxon>
        <taxon>Terriglobia</taxon>
        <taxon>Terriglobales</taxon>
        <taxon>Acidobacteriaceae</taxon>
        <taxon>Terriglobus</taxon>
    </lineage>
</organism>
<dbReference type="GO" id="GO:0000287">
    <property type="term" value="F:magnesium ion binding"/>
    <property type="evidence" value="ECO:0007669"/>
    <property type="project" value="UniProtKB-UniRule"/>
</dbReference>
<dbReference type="HAMAP" id="MF_00595">
    <property type="entry name" value="PEPcase_type1"/>
    <property type="match status" value="1"/>
</dbReference>
<dbReference type="GO" id="GO:0005829">
    <property type="term" value="C:cytosol"/>
    <property type="evidence" value="ECO:0007669"/>
    <property type="project" value="TreeGrafter"/>
</dbReference>
<dbReference type="PROSITE" id="PS00781">
    <property type="entry name" value="PEPCASE_1"/>
    <property type="match status" value="1"/>
</dbReference>
<feature type="active site" evidence="10 12">
    <location>
        <position position="587"/>
    </location>
</feature>
<keyword evidence="7 10" id="KW-0456">Lyase</keyword>
<comment type="similarity">
    <text evidence="3 10">Belongs to the PEPCase type 1 family.</text>
</comment>
<name>A0A5B9EGQ5_9BACT</name>
<dbReference type="EC" id="4.1.1.31" evidence="4 10"/>
<comment type="subunit">
    <text evidence="10">Homotetramer.</text>
</comment>
<dbReference type="InterPro" id="IPR033129">
    <property type="entry name" value="PEPCASE_His_AS"/>
</dbReference>
<evidence type="ECO:0000313" key="14">
    <source>
        <dbReference type="Proteomes" id="UP000321820"/>
    </source>
</evidence>
<evidence type="ECO:0000256" key="9">
    <source>
        <dbReference type="ARBA" id="ARBA00048995"/>
    </source>
</evidence>
<evidence type="ECO:0000256" key="5">
    <source>
        <dbReference type="ARBA" id="ARBA00022419"/>
    </source>
</evidence>
<evidence type="ECO:0000256" key="8">
    <source>
        <dbReference type="ARBA" id="ARBA00023300"/>
    </source>
</evidence>
<dbReference type="PRINTS" id="PR00150">
    <property type="entry name" value="PEPCARBXLASE"/>
</dbReference>
<evidence type="ECO:0000256" key="10">
    <source>
        <dbReference type="HAMAP-Rule" id="MF_00595"/>
    </source>
</evidence>
<dbReference type="InterPro" id="IPR021135">
    <property type="entry name" value="PEP_COase"/>
</dbReference>
<dbReference type="RefSeq" id="WP_147650293.1">
    <property type="nucleotide sequence ID" value="NZ_CP042806.1"/>
</dbReference>
<dbReference type="GO" id="GO:0008964">
    <property type="term" value="F:phosphoenolpyruvate carboxylase activity"/>
    <property type="evidence" value="ECO:0007669"/>
    <property type="project" value="UniProtKB-UniRule"/>
</dbReference>
<dbReference type="InterPro" id="IPR018129">
    <property type="entry name" value="PEP_COase_Lys_AS"/>
</dbReference>
<keyword evidence="6 10" id="KW-0460">Magnesium</keyword>
<dbReference type="OrthoDB" id="9768133at2"/>
<evidence type="ECO:0000256" key="3">
    <source>
        <dbReference type="ARBA" id="ARBA00008346"/>
    </source>
</evidence>
<dbReference type="GO" id="GO:0006107">
    <property type="term" value="P:oxaloacetate metabolic process"/>
    <property type="evidence" value="ECO:0007669"/>
    <property type="project" value="UniProtKB-UniRule"/>
</dbReference>
<keyword evidence="14" id="KW-1185">Reference proteome</keyword>
<dbReference type="Gene3D" id="1.20.1440.90">
    <property type="entry name" value="Phosphoenolpyruvate/pyruvate domain"/>
    <property type="match status" value="1"/>
</dbReference>
<dbReference type="EMBL" id="CP042806">
    <property type="protein sequence ID" value="QEE30999.1"/>
    <property type="molecule type" value="Genomic_DNA"/>
</dbReference>
<accession>A0A5B9EGQ5</accession>
<dbReference type="SUPFAM" id="SSF51621">
    <property type="entry name" value="Phosphoenolpyruvate/pyruvate domain"/>
    <property type="match status" value="1"/>
</dbReference>
<dbReference type="InterPro" id="IPR015813">
    <property type="entry name" value="Pyrv/PenolPyrv_kinase-like_dom"/>
</dbReference>
<dbReference type="GO" id="GO:0015977">
    <property type="term" value="P:carbon fixation"/>
    <property type="evidence" value="ECO:0007669"/>
    <property type="project" value="UniProtKB-UniRule"/>
</dbReference>
<keyword evidence="8 10" id="KW-0120">Carbon dioxide fixation</keyword>
<evidence type="ECO:0000256" key="12">
    <source>
        <dbReference type="PROSITE-ProRule" id="PRU10112"/>
    </source>
</evidence>
<protein>
    <recommendedName>
        <fullName evidence="5 10">Phosphoenolpyruvate carboxylase</fullName>
        <shortName evidence="10">PEPC</shortName>
        <shortName evidence="10">PEPCase</shortName>
        <ecNumber evidence="4 10">4.1.1.31</ecNumber>
    </recommendedName>
</protein>
<keyword evidence="13" id="KW-0670">Pyruvate</keyword>
<evidence type="ECO:0000256" key="4">
    <source>
        <dbReference type="ARBA" id="ARBA00012305"/>
    </source>
</evidence>
<dbReference type="AlphaFoldDB" id="A0A5B9EGQ5"/>
<dbReference type="PANTHER" id="PTHR30523:SF6">
    <property type="entry name" value="PHOSPHOENOLPYRUVATE CARBOXYLASE"/>
    <property type="match status" value="1"/>
</dbReference>
<comment type="cofactor">
    <cofactor evidence="1 10">
        <name>Mg(2+)</name>
        <dbReference type="ChEBI" id="CHEBI:18420"/>
    </cofactor>
</comment>
<proteinExistence type="inferred from homology"/>
<evidence type="ECO:0000256" key="1">
    <source>
        <dbReference type="ARBA" id="ARBA00001946"/>
    </source>
</evidence>
<dbReference type="KEGG" id="talb:FTW19_25140"/>
<sequence>MASLWQPKNWSERLAELEAQTGDLKEAPLRRDVRSLGKLLGDVLREQVGDELFQLVEKLRLSAIERRDADAKGDTARANSTLQQTILSIHSLDEKQAYQLARAFAFYFELINLAETNHRKRRRVAHELNPSTIPQRGSLRGTLRRMKQVGYTAEQAYDLLGQLRVTPVFTAHPTEVARRLVMFKQRRISYILWRLDRIPTAPERLEALERELMAEISALWQTNDVRTERPSVRDEIRIGLDYYEASLFATLPRLYGEISGALAAEYGLKPAPADLPIVVDYGSWIGGDRDGNPYVTPDVTREAITMASKLLLKHYGARLQNLFEQLGASTRQAPVSKELLKLVAGYVKQFHGTEHETLEQRFAHEPVRLLVICIMIRLGASPRSSVPFSGLPTLPHYAGADEFQHDLCVLRTSLMENRGSRLAELLLDPLLLEVRTYGLHLHTLDIRQHARVHAAAVAELGDVQRVNEGGLPKQLSAQTLELIDTVRAVAEIKRKSPRAIRQYVISGATEKEDLLRVIWLARMGGVTVEGREGDPGLKPVPLFESIEDLRNAPRICRDVWTSEAYKPLLESWNCEQEIMLGYSDSNKDGGMITSTWEIYKAHRALHDVARECGVKLRLFHGRGGTVGRGGGPTHRAIYAQPFDGFNGQFRITEQGEVMNWKYSDVVLAERNLELMLAASLDALARPDAKLQCDACLTGILTPEWEEALNELSETSYGFYRSSIVEDPEVFTYFEQATPVVELEHAKIGSRPARRSGKRNFADLRAIPWVFGWMQSRHLVPAWFGVGHALEAFAAKGPEALALLQQMMREFPLFIDMLRNVEMALVKSDFGIARMYAGLVKDEELRERVWSKLLAEFERTKKMVLAVTGQTELLATNPVLARSVRLRNPYVDPMSLIQVELMRRKRDEGETDDLNRAITATINGISAGLRNTG</sequence>
<comment type="function">
    <text evidence="2 10">Forms oxaloacetate, a four-carbon dicarboxylic acid source for the tricarboxylic acid cycle.</text>
</comment>
<reference evidence="13 14" key="1">
    <citation type="submission" date="2019-08" db="EMBL/GenBank/DDBJ databases">
        <title>Complete genome sequence of Terriglobus albidus strain ORNL.</title>
        <authorList>
            <person name="Podar M."/>
        </authorList>
    </citation>
    <scope>NUCLEOTIDE SEQUENCE [LARGE SCALE GENOMIC DNA]</scope>
    <source>
        <strain evidence="13 14">ORNL</strain>
    </source>
</reference>
<evidence type="ECO:0000313" key="13">
    <source>
        <dbReference type="EMBL" id="QEE30999.1"/>
    </source>
</evidence>
<feature type="active site" evidence="10 11">
    <location>
        <position position="172"/>
    </location>
</feature>
<evidence type="ECO:0000256" key="2">
    <source>
        <dbReference type="ARBA" id="ARBA00003670"/>
    </source>
</evidence>
<comment type="catalytic activity">
    <reaction evidence="9 10">
        <text>oxaloacetate + phosphate = phosphoenolpyruvate + hydrogencarbonate</text>
        <dbReference type="Rhea" id="RHEA:28370"/>
        <dbReference type="ChEBI" id="CHEBI:16452"/>
        <dbReference type="ChEBI" id="CHEBI:17544"/>
        <dbReference type="ChEBI" id="CHEBI:43474"/>
        <dbReference type="ChEBI" id="CHEBI:58702"/>
        <dbReference type="EC" id="4.1.1.31"/>
    </reaction>
</comment>
<dbReference type="GO" id="GO:0006099">
    <property type="term" value="P:tricarboxylic acid cycle"/>
    <property type="evidence" value="ECO:0007669"/>
    <property type="project" value="InterPro"/>
</dbReference>